<accession>A0A6V8KNC2</accession>
<feature type="domain" description="DUF6603" evidence="1">
    <location>
        <begin position="461"/>
        <end position="1018"/>
    </location>
</feature>
<reference evidence="2 3" key="2">
    <citation type="submission" date="2020-03" db="EMBL/GenBank/DDBJ databases">
        <authorList>
            <person name="Ichikawa N."/>
            <person name="Kimura A."/>
            <person name="Kitahashi Y."/>
            <person name="Uohara A."/>
        </authorList>
    </citation>
    <scope>NUCLEOTIDE SEQUENCE [LARGE SCALE GENOMIC DNA]</scope>
    <source>
        <strain evidence="2 3">NBRC 108638</strain>
    </source>
</reference>
<dbReference type="AlphaFoldDB" id="A0A6V8KNC2"/>
<dbReference type="Proteomes" id="UP000482960">
    <property type="component" value="Unassembled WGS sequence"/>
</dbReference>
<reference evidence="2 3" key="1">
    <citation type="submission" date="2020-03" db="EMBL/GenBank/DDBJ databases">
        <title>Whole genome shotgun sequence of Phytohabitans rumicis NBRC 108638.</title>
        <authorList>
            <person name="Komaki H."/>
            <person name="Tamura T."/>
        </authorList>
    </citation>
    <scope>NUCLEOTIDE SEQUENCE [LARGE SCALE GENOMIC DNA]</scope>
    <source>
        <strain evidence="2 3">NBRC 108638</strain>
    </source>
</reference>
<evidence type="ECO:0000259" key="1">
    <source>
        <dbReference type="Pfam" id="PF20248"/>
    </source>
</evidence>
<organism evidence="2 3">
    <name type="scientific">Phytohabitans rumicis</name>
    <dbReference type="NCBI Taxonomy" id="1076125"/>
    <lineage>
        <taxon>Bacteria</taxon>
        <taxon>Bacillati</taxon>
        <taxon>Actinomycetota</taxon>
        <taxon>Actinomycetes</taxon>
        <taxon>Micromonosporales</taxon>
        <taxon>Micromonosporaceae</taxon>
    </lineage>
</organism>
<keyword evidence="3" id="KW-1185">Reference proteome</keyword>
<protein>
    <recommendedName>
        <fullName evidence="1">DUF6603 domain-containing protein</fullName>
    </recommendedName>
</protein>
<dbReference type="Pfam" id="PF20248">
    <property type="entry name" value="DUF6603"/>
    <property type="match status" value="1"/>
</dbReference>
<dbReference type="InterPro" id="IPR046538">
    <property type="entry name" value="DUF6603"/>
</dbReference>
<dbReference type="RefSeq" id="WP_173073269.1">
    <property type="nucleotide sequence ID" value="NZ_BAABJB010000044.1"/>
</dbReference>
<sequence length="1164" mass="118883">MSGNLGEVLVAELRLLLAPLADAIDDDLALERLFYDLGLDLGGLTAFPIGELAQLGQAVQTALDALDQIPLPPDGLDDLAPVLEATAAIPAAVEAIGEIAGAFPAGIDPPLDPVQLVTDALNLIVLRYLERRARFALPLLALLGVVRARTDAELAPYTVDADTGRVLRFPQATPIVDFAQLGALLSDPVDALKRSYLGDQEAAALLLAGELFPRLDDLVAPFGGGVYVLDPADLDAGTLGPAGATLAGATAMLLVPIGPDTQPGETLVGAIITLSPADAGGLGLVITPVGALTLSVEAGGWTVTSEIQATGGTIAFSFSEVVVSGAGAEIGGSLTLERGGAAGPALRLGGEDGTRLEIGTVRLGAHLLLAADAPPDAGFLAEVGGAALAIAAGDGDGFLGKILPPGGIVCEFELGVGYSTRRGLYFKGSARLQVQIPVHVSFFGIIDLETIDLIVALAGAAGDGQDEQFRITLTAAVTAGAHLGPLDASVEQIGVDFHVTFPEGGGNAGPANLAVGFHPPIGAGLVLDAGPVTGGGYILADHANGRYAGILQLEIADTLSVTAIGLVATRMPDGREGFSLLVIIAVEFPPIQLGYGFTLNGVGGLLGVNRSMAVEPLRNAARTRALDSVLFPPDPVANATKVIRDLEAMFPVTEGQFLIGLMVAIGWGSPTLIKVELGIILELPNPIRIALVGRATIVLPTEDAAVVELRIAVIGILDFGASELSVDASLYDSRVAAFAITGDFAVRLNYGASPAFALSAGGFNPRFTPPPGFPALGRVAISLATSDNPRLRVEAYMALTPTSVQMGARLEVYAEVDLGALGLWSVLAFIGFDALVYLAPKFSFIVDVAGGASIRRNGKVLFGAELSLTLSGPEPWHAVGYAEFEFLWAKRRIGFDETIGQEPPPPFIPAADPVVDLIAALGDAGNWSAQLPRGGPGNVTVRDPGDVTGELLVHPLGALDVAQKVVPLNVRIDRYAEAPVAEQSRTLAVAVTVAGRPASGETVRDAFPAGQFFALSEDAKLTGEQFPQLPSGLAGVRLPAGTATVPAAVDASDRYETAVVNPTNGRLTRGLPAYLLPAATLDALVDAGAAARAPTRATGGAAFAGAPLGIAVAEPAYRIVTDDAMAPAAGTAGFASSYEAEAARLATAAGAGLQVVGSHEAATP</sequence>
<evidence type="ECO:0000313" key="2">
    <source>
        <dbReference type="EMBL" id="GFJ86663.1"/>
    </source>
</evidence>
<gene>
    <name evidence="2" type="ORF">Prum_003050</name>
</gene>
<name>A0A6V8KNC2_9ACTN</name>
<evidence type="ECO:0000313" key="3">
    <source>
        <dbReference type="Proteomes" id="UP000482960"/>
    </source>
</evidence>
<dbReference type="EMBL" id="BLPG01000001">
    <property type="protein sequence ID" value="GFJ86663.1"/>
    <property type="molecule type" value="Genomic_DNA"/>
</dbReference>
<proteinExistence type="predicted"/>
<comment type="caution">
    <text evidence="2">The sequence shown here is derived from an EMBL/GenBank/DDBJ whole genome shotgun (WGS) entry which is preliminary data.</text>
</comment>